<reference evidence="10 11" key="1">
    <citation type="submission" date="2024-04" db="EMBL/GenBank/DDBJ databases">
        <title>Tritrichomonas musculus Genome.</title>
        <authorList>
            <person name="Alves-Ferreira E."/>
            <person name="Grigg M."/>
            <person name="Lorenzi H."/>
            <person name="Galac M."/>
        </authorList>
    </citation>
    <scope>NUCLEOTIDE SEQUENCE [LARGE SCALE GENOMIC DNA]</scope>
    <source>
        <strain evidence="10 11">EAF2021</strain>
    </source>
</reference>
<dbReference type="SUPFAM" id="SSF52540">
    <property type="entry name" value="P-loop containing nucleoside triphosphate hydrolases"/>
    <property type="match status" value="1"/>
</dbReference>
<evidence type="ECO:0000313" key="11">
    <source>
        <dbReference type="Proteomes" id="UP001470230"/>
    </source>
</evidence>
<dbReference type="PANTHER" id="PTHR12131">
    <property type="entry name" value="ATP-DEPENDENT RNA AND DNA HELICASE"/>
    <property type="match status" value="1"/>
</dbReference>
<keyword evidence="4" id="KW-0378">Hydrolase</keyword>
<sequence length="1098" mass="123880">MDLDLDFLLDSIGIQQPDEVEDFICPPYRMSSQRYVGLGDQRNQNIEDNDFFTPDVLRIDPTPPTSTISPIRDLLTGEIIKFIDSPISSVSTDDSSINRPLGSNADNYIQGASSGVPFLPGGFAPEKKNANVNIDQYLLSLDTGSDLLSTPFNETITIDNGEVEELPNLPEFNDLDKIKATTSPRSTHQIISDITKTYAIEDKWDVSEFSTKVTNPALTFPYKLDPFQLRAIYRLELNQCVFVSAPTSAGKTVVAQYAIALCRSHKMRALYTSPIKALSNQKFRDLTKQFGDVGLLTGDVSLNREASCIIMTTEILRSMLYKGADILRDVECVIFDECHYISNDERGVVWEESIILMPFHINMVFLSATVPNAKEIADWIGRTKQRTVYVEEHKQRPVPIEHALYTGDSNFYVIGRNGATIQMNRIVDAQLSIQSERGKIDFSSMYWMKFVLSAEQAKLLPILIFCFSQQMCEELATNLLGLELLTKKEKNHVVGFCRKALMRLNKEDRSLPQISTIFSLLEVGVAVHHGGVLPIVKEIVEILLAEGYVKVLFCTSTFAMGINVPARSCAFVSMKKYNGKIITDLTPNEYVQMSGRAGRRGLDTVGTSIIICWGEIPKTEYLRTLMNGKVEALQSQFKLKFNMILNLLRVKDIKMVDILRRSLSANLIQSTMPQLLKELKDLEKKLKALPKIDCPFMTNDIEDVGNYMENGFGNDIYNMRLCTQEMVTYVDDQSLLGQLKRGRVVYVLDEVTPTLAVISQKPQSKEEIHAYAANGKEITFPVDNLGVIFAKPKKSAQNIKQADAKSFLAEYSGLNRNRKVSQNSNDFEQPLEWTKIFSTSDFDFTQYSQEQVKYYQQVVCSPCFNCVQLANHHTLYNEKYNLDSKIQEIRHKIADESLQFKPLLDQHVKCLQVLGYVEQDNVLTLKGRVSIEINTCHEILATELLFAGVFENLNPIELASCVSALVCDRTTNKSISDQIPKSLVDSFSKMKEIAKNLEKTFGDLNISLEEDWVDRNLNVSLSQAVFDWASGKSFKDIMYTTDAPEGKIVWVINRVSEALKDFANAAQIMGCLDLSNNFQIAMEIIKRDIIFASSLYFD</sequence>
<dbReference type="InterPro" id="IPR011545">
    <property type="entry name" value="DEAD/DEAH_box_helicase_dom"/>
</dbReference>
<dbReference type="InterPro" id="IPR014001">
    <property type="entry name" value="Helicase_ATP-bd"/>
</dbReference>
<evidence type="ECO:0000259" key="9">
    <source>
        <dbReference type="PROSITE" id="PS51194"/>
    </source>
</evidence>
<dbReference type="CDD" id="cd18795">
    <property type="entry name" value="SF2_C_Ski2"/>
    <property type="match status" value="1"/>
</dbReference>
<dbReference type="Pfam" id="PF00270">
    <property type="entry name" value="DEAD"/>
    <property type="match status" value="1"/>
</dbReference>
<dbReference type="Pfam" id="PF08148">
    <property type="entry name" value="DSHCT"/>
    <property type="match status" value="1"/>
</dbReference>
<keyword evidence="7" id="KW-0694">RNA-binding</keyword>
<dbReference type="InterPro" id="IPR027417">
    <property type="entry name" value="P-loop_NTPase"/>
</dbReference>
<dbReference type="SMART" id="SM00490">
    <property type="entry name" value="HELICc"/>
    <property type="match status" value="1"/>
</dbReference>
<name>A0ABR2ICI3_9EUKA</name>
<evidence type="ECO:0000256" key="4">
    <source>
        <dbReference type="ARBA" id="ARBA00022801"/>
    </source>
</evidence>
<evidence type="ECO:0000256" key="5">
    <source>
        <dbReference type="ARBA" id="ARBA00022806"/>
    </source>
</evidence>
<dbReference type="InterPro" id="IPR016438">
    <property type="entry name" value="SKI2-like"/>
</dbReference>
<evidence type="ECO:0000313" key="10">
    <source>
        <dbReference type="EMBL" id="KAK8860769.1"/>
    </source>
</evidence>
<dbReference type="PROSITE" id="PS51192">
    <property type="entry name" value="HELICASE_ATP_BIND_1"/>
    <property type="match status" value="1"/>
</dbReference>
<dbReference type="PANTHER" id="PTHR12131:SF1">
    <property type="entry name" value="ATP-DEPENDENT RNA HELICASE SUPV3L1, MITOCHONDRIAL-RELATED"/>
    <property type="match status" value="1"/>
</dbReference>
<dbReference type="Pfam" id="PF00271">
    <property type="entry name" value="Helicase_C"/>
    <property type="match status" value="1"/>
</dbReference>
<evidence type="ECO:0000256" key="7">
    <source>
        <dbReference type="ARBA" id="ARBA00022884"/>
    </source>
</evidence>
<dbReference type="SMART" id="SM01142">
    <property type="entry name" value="DSHCT"/>
    <property type="match status" value="1"/>
</dbReference>
<gene>
    <name evidence="10" type="ORF">M9Y10_012435</name>
</gene>
<keyword evidence="5" id="KW-0347">Helicase</keyword>
<evidence type="ECO:0000256" key="6">
    <source>
        <dbReference type="ARBA" id="ARBA00022840"/>
    </source>
</evidence>
<evidence type="ECO:0000256" key="1">
    <source>
        <dbReference type="ARBA" id="ARBA00004496"/>
    </source>
</evidence>
<evidence type="ECO:0000256" key="3">
    <source>
        <dbReference type="ARBA" id="ARBA00022741"/>
    </source>
</evidence>
<dbReference type="EMBL" id="JAPFFF010000018">
    <property type="protein sequence ID" value="KAK8860769.1"/>
    <property type="molecule type" value="Genomic_DNA"/>
</dbReference>
<proteinExistence type="predicted"/>
<dbReference type="SMART" id="SM00487">
    <property type="entry name" value="DEXDc"/>
    <property type="match status" value="1"/>
</dbReference>
<evidence type="ECO:0000259" key="8">
    <source>
        <dbReference type="PROSITE" id="PS51192"/>
    </source>
</evidence>
<keyword evidence="6" id="KW-0067">ATP-binding</keyword>
<dbReference type="InterPro" id="IPR012961">
    <property type="entry name" value="Ski2/MTR4_C"/>
</dbReference>
<feature type="domain" description="Helicase C-terminal" evidence="9">
    <location>
        <begin position="453"/>
        <end position="648"/>
    </location>
</feature>
<feature type="domain" description="Helicase ATP-binding" evidence="8">
    <location>
        <begin position="232"/>
        <end position="388"/>
    </location>
</feature>
<evidence type="ECO:0000256" key="2">
    <source>
        <dbReference type="ARBA" id="ARBA00022490"/>
    </source>
</evidence>
<keyword evidence="2" id="KW-0963">Cytoplasm</keyword>
<evidence type="ECO:0008006" key="12">
    <source>
        <dbReference type="Google" id="ProtNLM"/>
    </source>
</evidence>
<keyword evidence="11" id="KW-1185">Reference proteome</keyword>
<dbReference type="Pfam" id="PF17911">
    <property type="entry name" value="Ski2_N"/>
    <property type="match status" value="1"/>
</dbReference>
<comment type="caution">
    <text evidence="10">The sequence shown here is derived from an EMBL/GenBank/DDBJ whole genome shotgun (WGS) entry which is preliminary data.</text>
</comment>
<dbReference type="Gene3D" id="3.40.50.300">
    <property type="entry name" value="P-loop containing nucleotide triphosphate hydrolases"/>
    <property type="match status" value="2"/>
</dbReference>
<dbReference type="PIRSF" id="PIRSF005198">
    <property type="entry name" value="Antiviral_helicase_SKI2"/>
    <property type="match status" value="1"/>
</dbReference>
<dbReference type="PROSITE" id="PS51194">
    <property type="entry name" value="HELICASE_CTER"/>
    <property type="match status" value="1"/>
</dbReference>
<comment type="subcellular location">
    <subcellularLocation>
        <location evidence="1">Cytoplasm</location>
    </subcellularLocation>
</comment>
<keyword evidence="3" id="KW-0547">Nucleotide-binding</keyword>
<protein>
    <recommendedName>
        <fullName evidence="12">DEAD/DEAH box helicase family protein</fullName>
    </recommendedName>
</protein>
<dbReference type="InterPro" id="IPR040801">
    <property type="entry name" value="Ski2_N"/>
</dbReference>
<dbReference type="InterPro" id="IPR001650">
    <property type="entry name" value="Helicase_C-like"/>
</dbReference>
<accession>A0ABR2ICI3</accession>
<dbReference type="Gene3D" id="1.10.3380.30">
    <property type="match status" value="1"/>
</dbReference>
<dbReference type="Proteomes" id="UP001470230">
    <property type="component" value="Unassembled WGS sequence"/>
</dbReference>
<organism evidence="10 11">
    <name type="scientific">Tritrichomonas musculus</name>
    <dbReference type="NCBI Taxonomy" id="1915356"/>
    <lineage>
        <taxon>Eukaryota</taxon>
        <taxon>Metamonada</taxon>
        <taxon>Parabasalia</taxon>
        <taxon>Tritrichomonadida</taxon>
        <taxon>Tritrichomonadidae</taxon>
        <taxon>Tritrichomonas</taxon>
    </lineage>
</organism>
<dbReference type="InterPro" id="IPR050699">
    <property type="entry name" value="RNA-DNA_Helicase"/>
</dbReference>